<organism evidence="4 5">
    <name type="scientific">Trifolium subterraneum</name>
    <name type="common">Subterranean clover</name>
    <dbReference type="NCBI Taxonomy" id="3900"/>
    <lineage>
        <taxon>Eukaryota</taxon>
        <taxon>Viridiplantae</taxon>
        <taxon>Streptophyta</taxon>
        <taxon>Embryophyta</taxon>
        <taxon>Tracheophyta</taxon>
        <taxon>Spermatophyta</taxon>
        <taxon>Magnoliopsida</taxon>
        <taxon>eudicotyledons</taxon>
        <taxon>Gunneridae</taxon>
        <taxon>Pentapetalae</taxon>
        <taxon>rosids</taxon>
        <taxon>fabids</taxon>
        <taxon>Fabales</taxon>
        <taxon>Fabaceae</taxon>
        <taxon>Papilionoideae</taxon>
        <taxon>50 kb inversion clade</taxon>
        <taxon>NPAAA clade</taxon>
        <taxon>Hologalegina</taxon>
        <taxon>IRL clade</taxon>
        <taxon>Trifolieae</taxon>
        <taxon>Trifolium</taxon>
    </lineage>
</organism>
<feature type="transmembrane region" description="Helical" evidence="3">
    <location>
        <begin position="6"/>
        <end position="31"/>
    </location>
</feature>
<evidence type="ECO:0000313" key="5">
    <source>
        <dbReference type="Proteomes" id="UP000242715"/>
    </source>
</evidence>
<feature type="compositionally biased region" description="Polar residues" evidence="2">
    <location>
        <begin position="88"/>
        <end position="106"/>
    </location>
</feature>
<dbReference type="EMBL" id="DF973270">
    <property type="protein sequence ID" value="GAU23469.1"/>
    <property type="molecule type" value="Genomic_DNA"/>
</dbReference>
<evidence type="ECO:0000256" key="1">
    <source>
        <dbReference type="SAM" id="Coils"/>
    </source>
</evidence>
<evidence type="ECO:0000256" key="2">
    <source>
        <dbReference type="SAM" id="MobiDB-lite"/>
    </source>
</evidence>
<evidence type="ECO:0000256" key="3">
    <source>
        <dbReference type="SAM" id="Phobius"/>
    </source>
</evidence>
<sequence>MFPDRWIFASFGFCDGRIWTVGLLLIMTLGLMQRLRSGWRPNSLSSDSTQVYAFPSDSTFYLRTSEMKSTAASLRKLQADKKRRQAGGATSSTPNISGQSSPTPSIEVTGERRVAEELVGELRPPKQARVEGGGGVVSGPRRLVPGKAATEFVLPPAMGHDCLLDGKTTVKVSEADQTILASMGPESLRNVVAESSVAVFKLLEVATFLNGRECKYMRERDEARAHAKDFGKLLTVVEQDLLARGKALEDSEAEVAKVKKELEDAKGEEEKLKGKIAGLEEQVSRLSLVEEEEKKLDPEGTYAKFSRADLIAKIYQIGDMQLDVASSSFQNALAQLQVLNPGVQLVTEGLDELKEVRDGRIATPPPDEDHGCLLMSRIVSTVPEQFVELHECLASSQTRVEESFLHLKSFLAAVNIPSRAGRSVGLVLSNGASPQWDLQPSLKSMSNYAIFNYSIVLAFQRSTCEGFLCRRDLRAIFCLRVASRREALVLSSSTRSSSYLSNSSFISSSGGYSILEDGSPISTGITASVPYVNRKGVSPVVEWGVVL</sequence>
<keyword evidence="1" id="KW-0175">Coiled coil</keyword>
<keyword evidence="3" id="KW-0472">Membrane</keyword>
<keyword evidence="3" id="KW-1133">Transmembrane helix</keyword>
<keyword evidence="3" id="KW-0812">Transmembrane</keyword>
<evidence type="ECO:0000313" key="4">
    <source>
        <dbReference type="EMBL" id="GAU23469.1"/>
    </source>
</evidence>
<accession>A0A2Z6MWP4</accession>
<proteinExistence type="predicted"/>
<dbReference type="AlphaFoldDB" id="A0A2Z6MWP4"/>
<keyword evidence="5" id="KW-1185">Reference proteome</keyword>
<name>A0A2Z6MWP4_TRISU</name>
<dbReference type="Proteomes" id="UP000242715">
    <property type="component" value="Unassembled WGS sequence"/>
</dbReference>
<gene>
    <name evidence="4" type="ORF">TSUD_81510</name>
</gene>
<protein>
    <submittedName>
        <fullName evidence="4">Uncharacterized protein</fullName>
    </submittedName>
</protein>
<reference evidence="5" key="1">
    <citation type="journal article" date="2017" name="Front. Plant Sci.">
        <title>Climate Clever Clovers: New Paradigm to Reduce the Environmental Footprint of Ruminants by Breeding Low Methanogenic Forages Utilizing Haplotype Variation.</title>
        <authorList>
            <person name="Kaur P."/>
            <person name="Appels R."/>
            <person name="Bayer P.E."/>
            <person name="Keeble-Gagnere G."/>
            <person name="Wang J."/>
            <person name="Hirakawa H."/>
            <person name="Shirasawa K."/>
            <person name="Vercoe P."/>
            <person name="Stefanova K."/>
            <person name="Durmic Z."/>
            <person name="Nichols P."/>
            <person name="Revell C."/>
            <person name="Isobe S.N."/>
            <person name="Edwards D."/>
            <person name="Erskine W."/>
        </authorList>
    </citation>
    <scope>NUCLEOTIDE SEQUENCE [LARGE SCALE GENOMIC DNA]</scope>
    <source>
        <strain evidence="5">cv. Daliak</strain>
    </source>
</reference>
<feature type="region of interest" description="Disordered" evidence="2">
    <location>
        <begin position="73"/>
        <end position="110"/>
    </location>
</feature>
<feature type="coiled-coil region" evidence="1">
    <location>
        <begin position="248"/>
        <end position="282"/>
    </location>
</feature>